<dbReference type="SUPFAM" id="SSF57424">
    <property type="entry name" value="LDL receptor-like module"/>
    <property type="match status" value="1"/>
</dbReference>
<dbReference type="GO" id="GO:0007166">
    <property type="term" value="P:cell surface receptor signaling pathway"/>
    <property type="evidence" value="ECO:0007669"/>
    <property type="project" value="InterPro"/>
</dbReference>
<dbReference type="PANTHER" id="PTHR12011:SF347">
    <property type="entry name" value="FI21270P1-RELATED"/>
    <property type="match status" value="1"/>
</dbReference>
<comment type="subcellular location">
    <subcellularLocation>
        <location evidence="1">Membrane</location>
        <topology evidence="1">Multi-pass membrane protein</topology>
    </subcellularLocation>
</comment>
<keyword evidence="2 7" id="KW-0812">Transmembrane</keyword>
<feature type="region of interest" description="Disordered" evidence="6">
    <location>
        <begin position="812"/>
        <end position="848"/>
    </location>
</feature>
<protein>
    <recommendedName>
        <fullName evidence="8">G-protein coupled receptors family 2 profile 2 domain-containing protein</fullName>
    </recommendedName>
</protein>
<evidence type="ECO:0000256" key="6">
    <source>
        <dbReference type="SAM" id="MobiDB-lite"/>
    </source>
</evidence>
<dbReference type="EnsemblMetazoa" id="CLYHEMT006355.1">
    <property type="protein sequence ID" value="CLYHEMP006355.1"/>
    <property type="gene ID" value="CLYHEMG006355"/>
</dbReference>
<feature type="compositionally biased region" description="Basic and acidic residues" evidence="6">
    <location>
        <begin position="830"/>
        <end position="848"/>
    </location>
</feature>
<evidence type="ECO:0000256" key="5">
    <source>
        <dbReference type="ARBA" id="ARBA00023157"/>
    </source>
</evidence>
<feature type="transmembrane region" description="Helical" evidence="7">
    <location>
        <begin position="574"/>
        <end position="592"/>
    </location>
</feature>
<dbReference type="SMART" id="SM00192">
    <property type="entry name" value="LDLa"/>
    <property type="match status" value="1"/>
</dbReference>
<accession>A0A7M5V2A6</accession>
<evidence type="ECO:0000313" key="10">
    <source>
        <dbReference type="Proteomes" id="UP000594262"/>
    </source>
</evidence>
<feature type="transmembrane region" description="Helical" evidence="7">
    <location>
        <begin position="612"/>
        <end position="637"/>
    </location>
</feature>
<feature type="transmembrane region" description="Helical" evidence="7">
    <location>
        <begin position="730"/>
        <end position="751"/>
    </location>
</feature>
<feature type="transmembrane region" description="Helical" evidence="7">
    <location>
        <begin position="649"/>
        <end position="670"/>
    </location>
</feature>
<feature type="transmembrane region" description="Helical" evidence="7">
    <location>
        <begin position="690"/>
        <end position="709"/>
    </location>
</feature>
<dbReference type="Pfam" id="PF00002">
    <property type="entry name" value="7tm_2"/>
    <property type="match status" value="1"/>
</dbReference>
<keyword evidence="3 7" id="KW-1133">Transmembrane helix</keyword>
<dbReference type="Proteomes" id="UP000594262">
    <property type="component" value="Unplaced"/>
</dbReference>
<evidence type="ECO:0000256" key="7">
    <source>
        <dbReference type="SAM" id="Phobius"/>
    </source>
</evidence>
<evidence type="ECO:0000259" key="8">
    <source>
        <dbReference type="PROSITE" id="PS50261"/>
    </source>
</evidence>
<evidence type="ECO:0000256" key="1">
    <source>
        <dbReference type="ARBA" id="ARBA00004141"/>
    </source>
</evidence>
<feature type="transmembrane region" description="Helical" evidence="7">
    <location>
        <begin position="543"/>
        <end position="562"/>
    </location>
</feature>
<dbReference type="CDD" id="cd13952">
    <property type="entry name" value="7tm_classB"/>
    <property type="match status" value="1"/>
</dbReference>
<keyword evidence="4 7" id="KW-0472">Membrane</keyword>
<reference evidence="9" key="1">
    <citation type="submission" date="2021-01" db="UniProtKB">
        <authorList>
            <consortium name="EnsemblMetazoa"/>
        </authorList>
    </citation>
    <scope>IDENTIFICATION</scope>
</reference>
<feature type="compositionally biased region" description="Polar residues" evidence="6">
    <location>
        <begin position="817"/>
        <end position="829"/>
    </location>
</feature>
<sequence>MLLSWATDSKTPIGDLSCGLELVTYSSCHICLDPLDGSRKQNGEFWKTADGIDCSCLDGNNQCFKPVEVEDMFLIIECRQCTPWKYQQTFHQPKDCSFNENVMTHNSVSHLQIYNVHHCFDCACYMGNYLCVTEGSYKFGKIPIFFKHGCHNEMKCNELLLNENVRNYCAGNPLESQCKGNYEWNTPGCKLICNETLVNPNHVVIDQWCDLLKISKSCEACPMSEDEFVAKFGHLVIMCNATGQYIWKDQICDGKEDCVNSEDETNCKEYYCRYDQDRFGYIWPTTQVNTQKNISCKDAVITLKDNFTKIEGLTGNFTRKCELNVNGASMERTECACSSLMPLPKLTFRDINSTYQSVLQDVEVVYQHVLSSPTNEWHYQQMYRLMNITLKKLILDSLNGGHNEKWKNKTAPIIVLIMETCSAIRKKYSFCPYENEEEIDAMDHIAHHILNFDIFRSFRIQFNPFVTSLVKALGAEFFFEKRLSLMKNEDFDQRRKNSLSIYGVGNHNGSDITLGNSGMKDNLNTVGQSNHERKTDLDMLEEVISAINIAALVLGLIIFRIIRKNTLKIFIHQNLMLSFLLKAITYKIPLWFVEDLETKSNAGCFAVSILSYFFTLSTFSWMMVEGINIIIIVVFVFKGNRNYHKQYLAIGYGFPIVMTGTFVAIFHQQFKDAIKCTILDGVYQWLLRGPMTFILVINLVFFILILAKIRKSAVKRKSMVSRSTSAENKSSPKTFLVLVPLLGIPFILAPFVEYNIYIAYTFVIMNGLTGVYIFVGHVILDESITKDLRKRYFEPAKGKFFGVSCLCFDKRTKENSSNKPNTAESSSENKCQDSEVNKREGNHANTEK</sequence>
<evidence type="ECO:0000313" key="9">
    <source>
        <dbReference type="EnsemblMetazoa" id="CLYHEMP006355.1"/>
    </source>
</evidence>
<proteinExistence type="predicted"/>
<dbReference type="InterPro" id="IPR017981">
    <property type="entry name" value="GPCR_2-like_7TM"/>
</dbReference>
<dbReference type="GO" id="GO:0004930">
    <property type="term" value="F:G protein-coupled receptor activity"/>
    <property type="evidence" value="ECO:0007669"/>
    <property type="project" value="InterPro"/>
</dbReference>
<dbReference type="PRINTS" id="PR00249">
    <property type="entry name" value="GPCRSECRETIN"/>
</dbReference>
<dbReference type="Gene3D" id="4.10.400.10">
    <property type="entry name" value="Low-density Lipoprotein Receptor"/>
    <property type="match status" value="1"/>
</dbReference>
<dbReference type="CDD" id="cd00112">
    <property type="entry name" value="LDLa"/>
    <property type="match status" value="1"/>
</dbReference>
<dbReference type="OrthoDB" id="5985880at2759"/>
<feature type="domain" description="G-protein coupled receptors family 2 profile 2" evidence="8">
    <location>
        <begin position="534"/>
        <end position="781"/>
    </location>
</feature>
<organism evidence="9 10">
    <name type="scientific">Clytia hemisphaerica</name>
    <dbReference type="NCBI Taxonomy" id="252671"/>
    <lineage>
        <taxon>Eukaryota</taxon>
        <taxon>Metazoa</taxon>
        <taxon>Cnidaria</taxon>
        <taxon>Hydrozoa</taxon>
        <taxon>Hydroidolina</taxon>
        <taxon>Leptothecata</taxon>
        <taxon>Obeliida</taxon>
        <taxon>Clytiidae</taxon>
        <taxon>Clytia</taxon>
    </lineage>
</organism>
<dbReference type="PROSITE" id="PS50261">
    <property type="entry name" value="G_PROTEIN_RECEP_F2_4"/>
    <property type="match status" value="1"/>
</dbReference>
<dbReference type="InterPro" id="IPR036055">
    <property type="entry name" value="LDL_receptor-like_sf"/>
</dbReference>
<keyword evidence="5" id="KW-1015">Disulfide bond</keyword>
<feature type="transmembrane region" description="Helical" evidence="7">
    <location>
        <begin position="757"/>
        <end position="780"/>
    </location>
</feature>
<dbReference type="Gene3D" id="1.20.1070.10">
    <property type="entry name" value="Rhodopsin 7-helix transmembrane proteins"/>
    <property type="match status" value="1"/>
</dbReference>
<evidence type="ECO:0000256" key="3">
    <source>
        <dbReference type="ARBA" id="ARBA00022989"/>
    </source>
</evidence>
<dbReference type="SUPFAM" id="SSF81321">
    <property type="entry name" value="Family A G protein-coupled receptor-like"/>
    <property type="match status" value="1"/>
</dbReference>
<dbReference type="GeneID" id="136808238"/>
<evidence type="ECO:0000256" key="4">
    <source>
        <dbReference type="ARBA" id="ARBA00023136"/>
    </source>
</evidence>
<dbReference type="PANTHER" id="PTHR12011">
    <property type="entry name" value="ADHESION G-PROTEIN COUPLED RECEPTOR"/>
    <property type="match status" value="1"/>
</dbReference>
<evidence type="ECO:0000256" key="2">
    <source>
        <dbReference type="ARBA" id="ARBA00022692"/>
    </source>
</evidence>
<name>A0A7M5V2A6_9CNID</name>
<dbReference type="InterPro" id="IPR000832">
    <property type="entry name" value="GPCR_2_secretin-like"/>
</dbReference>
<dbReference type="RefSeq" id="XP_066920876.1">
    <property type="nucleotide sequence ID" value="XM_067064775.1"/>
</dbReference>
<keyword evidence="10" id="KW-1185">Reference proteome</keyword>
<dbReference type="GO" id="GO:0005886">
    <property type="term" value="C:plasma membrane"/>
    <property type="evidence" value="ECO:0007669"/>
    <property type="project" value="TreeGrafter"/>
</dbReference>
<dbReference type="InterPro" id="IPR002172">
    <property type="entry name" value="LDrepeatLR_classA_rpt"/>
</dbReference>
<dbReference type="AlphaFoldDB" id="A0A7M5V2A6"/>